<protein>
    <submittedName>
        <fullName evidence="2">Uncharacterized protein</fullName>
    </submittedName>
</protein>
<reference evidence="2 3" key="1">
    <citation type="submission" date="2021-05" db="EMBL/GenBank/DDBJ databases">
        <title>Genome Assembly of Synthetic Allotetraploid Brassica napus Reveals Homoeologous Exchanges between Subgenomes.</title>
        <authorList>
            <person name="Davis J.T."/>
        </authorList>
    </citation>
    <scope>NUCLEOTIDE SEQUENCE [LARGE SCALE GENOMIC DNA]</scope>
    <source>
        <strain evidence="3">cv. Da-Ae</strain>
        <tissue evidence="2">Seedling</tissue>
    </source>
</reference>
<keyword evidence="1" id="KW-0472">Membrane</keyword>
<comment type="caution">
    <text evidence="2">The sequence shown here is derived from an EMBL/GenBank/DDBJ whole genome shotgun (WGS) entry which is preliminary data.</text>
</comment>
<evidence type="ECO:0000313" key="3">
    <source>
        <dbReference type="Proteomes" id="UP000824890"/>
    </source>
</evidence>
<organism evidence="2 3">
    <name type="scientific">Brassica napus</name>
    <name type="common">Rape</name>
    <dbReference type="NCBI Taxonomy" id="3708"/>
    <lineage>
        <taxon>Eukaryota</taxon>
        <taxon>Viridiplantae</taxon>
        <taxon>Streptophyta</taxon>
        <taxon>Embryophyta</taxon>
        <taxon>Tracheophyta</taxon>
        <taxon>Spermatophyta</taxon>
        <taxon>Magnoliopsida</taxon>
        <taxon>eudicotyledons</taxon>
        <taxon>Gunneridae</taxon>
        <taxon>Pentapetalae</taxon>
        <taxon>rosids</taxon>
        <taxon>malvids</taxon>
        <taxon>Brassicales</taxon>
        <taxon>Brassicaceae</taxon>
        <taxon>Brassiceae</taxon>
        <taxon>Brassica</taxon>
    </lineage>
</organism>
<name>A0ABQ8AFK1_BRANA</name>
<feature type="transmembrane region" description="Helical" evidence="1">
    <location>
        <begin position="41"/>
        <end position="68"/>
    </location>
</feature>
<evidence type="ECO:0000313" key="2">
    <source>
        <dbReference type="EMBL" id="KAH0890993.1"/>
    </source>
</evidence>
<dbReference type="EMBL" id="JAGKQM010000013">
    <property type="protein sequence ID" value="KAH0890993.1"/>
    <property type="molecule type" value="Genomic_DNA"/>
</dbReference>
<proteinExistence type="predicted"/>
<keyword evidence="1" id="KW-1133">Transmembrane helix</keyword>
<keyword evidence="3" id="KW-1185">Reference proteome</keyword>
<sequence>MKCPRIVLWELTIKRGSPYFSLGPDNRGADSYHLSRRRRGLWPLASGPLLCLLLLIVFSSLTTVFYSFPPLVSSFRSLGHQICNLLGVSPLLHHAVSSAISAVSTTSSARSQYSIPLCMWSSTVFQGFGTDIVLPEKDEPLTNLSHQIQLDKRKC</sequence>
<dbReference type="Proteomes" id="UP000824890">
    <property type="component" value="Unassembled WGS sequence"/>
</dbReference>
<gene>
    <name evidence="2" type="ORF">HID58_053422</name>
</gene>
<keyword evidence="1" id="KW-0812">Transmembrane</keyword>
<accession>A0ABQ8AFK1</accession>
<evidence type="ECO:0000256" key="1">
    <source>
        <dbReference type="SAM" id="Phobius"/>
    </source>
</evidence>